<organism evidence="2 3">
    <name type="scientific">Clostridium magnum DSM 2767</name>
    <dbReference type="NCBI Taxonomy" id="1121326"/>
    <lineage>
        <taxon>Bacteria</taxon>
        <taxon>Bacillati</taxon>
        <taxon>Bacillota</taxon>
        <taxon>Clostridia</taxon>
        <taxon>Eubacteriales</taxon>
        <taxon>Clostridiaceae</taxon>
        <taxon>Clostridium</taxon>
    </lineage>
</organism>
<reference evidence="2 3" key="1">
    <citation type="submission" date="2016-04" db="EMBL/GenBank/DDBJ databases">
        <title>Genome sequence of Clostridium magnum DSM 2767.</title>
        <authorList>
            <person name="Poehlein A."/>
            <person name="Uhlig R."/>
            <person name="Fischer R."/>
            <person name="Bahl H."/>
            <person name="Daniel R."/>
        </authorList>
    </citation>
    <scope>NUCLEOTIDE SEQUENCE [LARGE SCALE GENOMIC DNA]</scope>
    <source>
        <strain evidence="2 3">DSM 2767</strain>
    </source>
</reference>
<dbReference type="PATRIC" id="fig|1121326.3.peg.1866"/>
<dbReference type="STRING" id="1121326.CLMAG_18770"/>
<gene>
    <name evidence="2" type="ORF">CLMAG_18770</name>
</gene>
<dbReference type="EMBL" id="LWAE01000002">
    <property type="protein sequence ID" value="KZL92071.1"/>
    <property type="molecule type" value="Genomic_DNA"/>
</dbReference>
<evidence type="ECO:0000256" key="1">
    <source>
        <dbReference type="SAM" id="Phobius"/>
    </source>
</evidence>
<proteinExistence type="predicted"/>
<dbReference type="Pfam" id="PF12822">
    <property type="entry name" value="ECF_trnsprt"/>
    <property type="match status" value="1"/>
</dbReference>
<dbReference type="OrthoDB" id="9815422at2"/>
<dbReference type="Proteomes" id="UP000076603">
    <property type="component" value="Unassembled WGS sequence"/>
</dbReference>
<accession>A0A162SZV8</accession>
<feature type="transmembrane region" description="Helical" evidence="1">
    <location>
        <begin position="77"/>
        <end position="96"/>
    </location>
</feature>
<evidence type="ECO:0000313" key="3">
    <source>
        <dbReference type="Proteomes" id="UP000076603"/>
    </source>
</evidence>
<feature type="transmembrane region" description="Helical" evidence="1">
    <location>
        <begin position="42"/>
        <end position="65"/>
    </location>
</feature>
<dbReference type="AlphaFoldDB" id="A0A162SZV8"/>
<evidence type="ECO:0000313" key="2">
    <source>
        <dbReference type="EMBL" id="KZL92071.1"/>
    </source>
</evidence>
<feature type="transmembrane region" description="Helical" evidence="1">
    <location>
        <begin position="103"/>
        <end position="131"/>
    </location>
</feature>
<keyword evidence="1" id="KW-1133">Transmembrane helix</keyword>
<evidence type="ECO:0008006" key="4">
    <source>
        <dbReference type="Google" id="ProtNLM"/>
    </source>
</evidence>
<keyword evidence="1" id="KW-0812">Transmembrane</keyword>
<name>A0A162SZV8_9CLOT</name>
<dbReference type="GO" id="GO:0022857">
    <property type="term" value="F:transmembrane transporter activity"/>
    <property type="evidence" value="ECO:0007669"/>
    <property type="project" value="InterPro"/>
</dbReference>
<keyword evidence="3" id="KW-1185">Reference proteome</keyword>
<dbReference type="InterPro" id="IPR024529">
    <property type="entry name" value="ECF_trnsprt_substrate-spec"/>
</dbReference>
<keyword evidence="1" id="KW-0472">Membrane</keyword>
<feature type="transmembrane region" description="Helical" evidence="1">
    <location>
        <begin position="137"/>
        <end position="163"/>
    </location>
</feature>
<protein>
    <recommendedName>
        <fullName evidence="4">ECF transporter S component</fullName>
    </recommendedName>
</protein>
<sequence>MGNKSVREIVLSGLFIGLGLVLPMVFHVFGAGSTFLPMHIPVLIAGFVVSMPFAIAVGAITPILSSILTGMPPMFPVLPYMMFELAVYGGVTSFLYRRLNLNVYVSLICSMIAGRIMASIVVWVLATFFVTKLPGPIVFITGAIAQGIPGIIIQIIFIPAIIFSLNKSRLILREGNY</sequence>
<comment type="caution">
    <text evidence="2">The sequence shown here is derived from an EMBL/GenBank/DDBJ whole genome shotgun (WGS) entry which is preliminary data.</text>
</comment>
<dbReference type="RefSeq" id="WP_066621273.1">
    <property type="nucleotide sequence ID" value="NZ_FQXL01000004.1"/>
</dbReference>
<feature type="transmembrane region" description="Helical" evidence="1">
    <location>
        <begin position="12"/>
        <end position="30"/>
    </location>
</feature>
<dbReference type="Gene3D" id="1.10.1760.20">
    <property type="match status" value="1"/>
</dbReference>